<feature type="compositionally biased region" description="Polar residues" evidence="1">
    <location>
        <begin position="261"/>
        <end position="291"/>
    </location>
</feature>
<proteinExistence type="predicted"/>
<feature type="compositionally biased region" description="Polar residues" evidence="1">
    <location>
        <begin position="135"/>
        <end position="150"/>
    </location>
</feature>
<dbReference type="Pfam" id="PF00350">
    <property type="entry name" value="Dynamin_N"/>
    <property type="match status" value="1"/>
</dbReference>
<dbReference type="AlphaFoldDB" id="A0A9W9W8I4"/>
<gene>
    <name evidence="3" type="ORF">N7509_002147</name>
</gene>
<dbReference type="Gene3D" id="3.40.50.300">
    <property type="entry name" value="P-loop containing nucleotide triphosphate hydrolases"/>
    <property type="match status" value="1"/>
</dbReference>
<evidence type="ECO:0000259" key="2">
    <source>
        <dbReference type="Pfam" id="PF00350"/>
    </source>
</evidence>
<dbReference type="Proteomes" id="UP001147747">
    <property type="component" value="Unassembled WGS sequence"/>
</dbReference>
<dbReference type="OrthoDB" id="3598281at2759"/>
<feature type="compositionally biased region" description="Polar residues" evidence="1">
    <location>
        <begin position="334"/>
        <end position="346"/>
    </location>
</feature>
<feature type="compositionally biased region" description="Low complexity" evidence="1">
    <location>
        <begin position="25"/>
        <end position="58"/>
    </location>
</feature>
<comment type="caution">
    <text evidence="3">The sequence shown here is derived from an EMBL/GenBank/DDBJ whole genome shotgun (WGS) entry which is preliminary data.</text>
</comment>
<feature type="compositionally biased region" description="Polar residues" evidence="1">
    <location>
        <begin position="372"/>
        <end position="393"/>
    </location>
</feature>
<feature type="compositionally biased region" description="Low complexity" evidence="1">
    <location>
        <begin position="231"/>
        <end position="240"/>
    </location>
</feature>
<name>A0A9W9W8I4_9EURO</name>
<feature type="region of interest" description="Disordered" evidence="1">
    <location>
        <begin position="261"/>
        <end position="426"/>
    </location>
</feature>
<reference evidence="3" key="2">
    <citation type="journal article" date="2023" name="IMA Fungus">
        <title>Comparative genomic study of the Penicillium genus elucidates a diverse pangenome and 15 lateral gene transfer events.</title>
        <authorList>
            <person name="Petersen C."/>
            <person name="Sorensen T."/>
            <person name="Nielsen M.R."/>
            <person name="Sondergaard T.E."/>
            <person name="Sorensen J.L."/>
            <person name="Fitzpatrick D.A."/>
            <person name="Frisvad J.C."/>
            <person name="Nielsen K.L."/>
        </authorList>
    </citation>
    <scope>NUCLEOTIDE SEQUENCE</scope>
    <source>
        <strain evidence="3">IBT 29677</strain>
    </source>
</reference>
<feature type="region of interest" description="Disordered" evidence="1">
    <location>
        <begin position="1"/>
        <end position="240"/>
    </location>
</feature>
<protein>
    <recommendedName>
        <fullName evidence="2">Dynamin N-terminal domain-containing protein</fullName>
    </recommendedName>
</protein>
<feature type="compositionally biased region" description="Polar residues" evidence="1">
    <location>
        <begin position="108"/>
        <end position="120"/>
    </location>
</feature>
<evidence type="ECO:0000313" key="4">
    <source>
        <dbReference type="Proteomes" id="UP001147747"/>
    </source>
</evidence>
<feature type="compositionally biased region" description="Low complexity" evidence="1">
    <location>
        <begin position="151"/>
        <end position="161"/>
    </location>
</feature>
<dbReference type="GeneID" id="81365764"/>
<feature type="domain" description="Dynamin N-terminal" evidence="2">
    <location>
        <begin position="555"/>
        <end position="753"/>
    </location>
</feature>
<dbReference type="InterPro" id="IPR045063">
    <property type="entry name" value="Dynamin_N"/>
</dbReference>
<evidence type="ECO:0000313" key="3">
    <source>
        <dbReference type="EMBL" id="KAJ5408264.1"/>
    </source>
</evidence>
<feature type="compositionally biased region" description="Polar residues" evidence="1">
    <location>
        <begin position="1"/>
        <end position="24"/>
    </location>
</feature>
<accession>A0A9W9W8I4</accession>
<feature type="region of interest" description="Disordered" evidence="1">
    <location>
        <begin position="438"/>
        <end position="472"/>
    </location>
</feature>
<dbReference type="EMBL" id="JAPZBU010000004">
    <property type="protein sequence ID" value="KAJ5408264.1"/>
    <property type="molecule type" value="Genomic_DNA"/>
</dbReference>
<dbReference type="SUPFAM" id="SSF52540">
    <property type="entry name" value="P-loop containing nucleoside triphosphate hydrolases"/>
    <property type="match status" value="1"/>
</dbReference>
<feature type="compositionally biased region" description="Polar residues" evidence="1">
    <location>
        <begin position="453"/>
        <end position="467"/>
    </location>
</feature>
<sequence>MRVPSSDFNFSFSPGPSPERTFTPSPSQSSSLFGSRSDASTPSSVPSGSSSPASNFHSQAPPGGIFGEPFPSSTRTFTSAPSSNIFGSSPNARTSASVSATSPPPGFSESTTSQAASGSNFDGPHTTGGRIFAPSPSQRSSLFGSSANARSSSTVPGRSSSFGPPDNSGQNPVTGTFGRPQTSGIKIPSPSPHLNSVFLGTRPDVRLHTTASNRVRSSTPASSNNTSQTESGSIFGGSSSSGTILFTPPVAPSCSIFGSSFTAQNSSHSPEQHSQAASSSIFGTPQASGTRYFTPPPPLSRSPNVGTSTTVPARTDTPGSSQTASGSIFDGPASTETRFFTPQPSRSPDVKTSYLNRTRSSSPGPSHHDYQAQRTSLFSGPPSSGKTSLSSGLFTGAGPSEPSIASRTPNPRLSVLPSRNMPRDAPALPFHTAIHTEPSSSRLQEGGLGAETGSVNGHSTSQATNQARDTDSPIISPVDEVVQGSNTIEDDLFSPDPIDDQNFQMNFTAVQVQIQELSRVISECPLSQDPKSRLHEIHLNAKELSEYKDQETRIVGFIGETGAGKSSVINSILNQRGLARSSGSGSACTSVPMEYRYIDEKHPRAYTIEAEFMDENEVNSLLEELLRSIRRASIPTDRNIVAGKTGQNLTIEFFSRPGAEAEIEILQELKAQALDRLTFRPGGSSSLQYTVVADDLEGCKDTLDSLTDNPEDSNTPALWPFIKLIRVFLELPVLKNGLVLADLPGLHDMNYAREVSPGESARGSGPLVKRMKSMNADIDKLESKFRHIGRQTQEAQGQRMADRALLDSLEDRIQQLHYERRALLMNQRNDSTKRDLVKAINNNQENKVKDIKIFCVGNELYGNPPHRLAEEYRNLSGVRELRSYCRSVPAEGRMDSALVFIEEQVPALLDSIRQWTLTGRDSVTPARAPELRSALEQVEQILRQSFTSSGGHLALMQSELHSQFDTQVMHQLRELISIIAI</sequence>
<feature type="compositionally biased region" description="Polar residues" evidence="1">
    <location>
        <begin position="167"/>
        <end position="184"/>
    </location>
</feature>
<dbReference type="InterPro" id="IPR027417">
    <property type="entry name" value="P-loop_NTPase"/>
</dbReference>
<feature type="compositionally biased region" description="Polar residues" evidence="1">
    <location>
        <begin position="209"/>
        <end position="230"/>
    </location>
</feature>
<dbReference type="PANTHER" id="PTHR36681:SF3">
    <property type="entry name" value="NUCLEAR GTPASE, GERMINAL CENTER-ASSOCIATED, TANDEM DUPLICATE 3"/>
    <property type="match status" value="1"/>
</dbReference>
<feature type="compositionally biased region" description="Polar residues" evidence="1">
    <location>
        <begin position="71"/>
        <end position="93"/>
    </location>
</feature>
<evidence type="ECO:0000256" key="1">
    <source>
        <dbReference type="SAM" id="MobiDB-lite"/>
    </source>
</evidence>
<organism evidence="3 4">
    <name type="scientific">Penicillium cosmopolitanum</name>
    <dbReference type="NCBI Taxonomy" id="1131564"/>
    <lineage>
        <taxon>Eukaryota</taxon>
        <taxon>Fungi</taxon>
        <taxon>Dikarya</taxon>
        <taxon>Ascomycota</taxon>
        <taxon>Pezizomycotina</taxon>
        <taxon>Eurotiomycetes</taxon>
        <taxon>Eurotiomycetidae</taxon>
        <taxon>Eurotiales</taxon>
        <taxon>Aspergillaceae</taxon>
        <taxon>Penicillium</taxon>
    </lineage>
</organism>
<keyword evidence="4" id="KW-1185">Reference proteome</keyword>
<feature type="compositionally biased region" description="Polar residues" evidence="1">
    <location>
        <begin position="353"/>
        <end position="364"/>
    </location>
</feature>
<dbReference type="PANTHER" id="PTHR36681">
    <property type="entry name" value="NUCLEAR GTPASE, GERMINAL CENTER-ASSOCIATED, TANDEM DUPLICATE 3"/>
    <property type="match status" value="1"/>
</dbReference>
<reference evidence="3" key="1">
    <citation type="submission" date="2022-12" db="EMBL/GenBank/DDBJ databases">
        <authorList>
            <person name="Petersen C."/>
        </authorList>
    </citation>
    <scope>NUCLEOTIDE SEQUENCE</scope>
    <source>
        <strain evidence="3">IBT 29677</strain>
    </source>
</reference>
<dbReference type="RefSeq" id="XP_056492579.1">
    <property type="nucleotide sequence ID" value="XM_056626784.1"/>
</dbReference>
<feature type="compositionally biased region" description="Polar residues" evidence="1">
    <location>
        <begin position="301"/>
        <end position="326"/>
    </location>
</feature>